<dbReference type="Proteomes" id="UP000596004">
    <property type="component" value="Chromosome"/>
</dbReference>
<name>A0A7T9DKV5_9ARCH</name>
<feature type="transmembrane region" description="Helical" evidence="1">
    <location>
        <begin position="35"/>
        <end position="52"/>
    </location>
</feature>
<organism evidence="2">
    <name type="scientific">Candidatus Iainarchaeum sp</name>
    <dbReference type="NCBI Taxonomy" id="3101447"/>
    <lineage>
        <taxon>Archaea</taxon>
        <taxon>Candidatus Iainarchaeota</taxon>
        <taxon>Candidatus Iainarchaeia</taxon>
        <taxon>Candidatus Iainarchaeales</taxon>
        <taxon>Candidatus Iainarchaeaceae</taxon>
        <taxon>Candidatus Iainarchaeum</taxon>
    </lineage>
</organism>
<protein>
    <submittedName>
        <fullName evidence="2">Uncharacterized protein</fullName>
    </submittedName>
</protein>
<reference evidence="2" key="1">
    <citation type="submission" date="2020-11" db="EMBL/GenBank/DDBJ databases">
        <title>Connecting structure to function with the recovery of over 1000 high-quality activated sludge metagenome-assembled genomes encoding full-length rRNA genes using long-read sequencing.</title>
        <authorList>
            <person name="Singleton C.M."/>
            <person name="Petriglieri F."/>
            <person name="Kristensen J.M."/>
            <person name="Kirkegaard R.H."/>
            <person name="Michaelsen T.Y."/>
            <person name="Andersen M.H."/>
            <person name="Karst S.M."/>
            <person name="Dueholm M.S."/>
            <person name="Nielsen P.H."/>
            <person name="Albertsen M."/>
        </authorList>
    </citation>
    <scope>NUCLEOTIDE SEQUENCE</scope>
    <source>
        <strain evidence="2">Fred_18-Q3-R57-64_BAT3C.431</strain>
    </source>
</reference>
<dbReference type="EMBL" id="CP064981">
    <property type="protein sequence ID" value="QQR93189.1"/>
    <property type="molecule type" value="Genomic_DNA"/>
</dbReference>
<feature type="transmembrane region" description="Helical" evidence="1">
    <location>
        <begin position="84"/>
        <end position="109"/>
    </location>
</feature>
<keyword evidence="1" id="KW-0812">Transmembrane</keyword>
<accession>A0A7T9DKV5</accession>
<feature type="transmembrane region" description="Helical" evidence="1">
    <location>
        <begin position="7"/>
        <end position="29"/>
    </location>
</feature>
<dbReference type="AlphaFoldDB" id="A0A7T9DKV5"/>
<feature type="transmembrane region" description="Helical" evidence="1">
    <location>
        <begin position="59"/>
        <end position="78"/>
    </location>
</feature>
<evidence type="ECO:0000256" key="1">
    <source>
        <dbReference type="SAM" id="Phobius"/>
    </source>
</evidence>
<sequence length="114" mass="11916">MEMQKIGSWAFIIGVVIAIILGVLGAGVFGGVAQWIPLLFVVLGIIIGLLNIKDKEMTHFLVAVIALLAVGSVQWSLVPVVGSWLGPIFAGIATLMAPAAVIVAIKAVWDIAKN</sequence>
<keyword evidence="1" id="KW-1133">Transmembrane helix</keyword>
<evidence type="ECO:0000313" key="2">
    <source>
        <dbReference type="EMBL" id="QQR93189.1"/>
    </source>
</evidence>
<keyword evidence="1" id="KW-0472">Membrane</keyword>
<proteinExistence type="predicted"/>
<gene>
    <name evidence="2" type="ORF">IPJ89_01735</name>
</gene>